<name>A0A6P8WS82_DROAB</name>
<dbReference type="RefSeq" id="XP_034105099.1">
    <property type="nucleotide sequence ID" value="XM_034249208.2"/>
</dbReference>
<dbReference type="AlphaFoldDB" id="A0A6P8WS82"/>
<feature type="compositionally biased region" description="Basic residues" evidence="1">
    <location>
        <begin position="41"/>
        <end position="62"/>
    </location>
</feature>
<keyword evidence="2" id="KW-1185">Reference proteome</keyword>
<reference evidence="3 4" key="1">
    <citation type="submission" date="2025-04" db="UniProtKB">
        <authorList>
            <consortium name="RefSeq"/>
        </authorList>
    </citation>
    <scope>IDENTIFICATION</scope>
    <source>
        <strain evidence="3 4">15112-1751.03</strain>
        <tissue evidence="3 4">Whole Adult</tissue>
    </source>
</reference>
<evidence type="ECO:0000313" key="3">
    <source>
        <dbReference type="RefSeq" id="XP_034105099.1"/>
    </source>
</evidence>
<protein>
    <submittedName>
        <fullName evidence="3">Uncharacterized protein LOC117568509 isoform X1</fullName>
    </submittedName>
    <submittedName>
        <fullName evidence="4">Uncharacterized protein LOC117568509 isoform X2</fullName>
    </submittedName>
</protein>
<evidence type="ECO:0000313" key="2">
    <source>
        <dbReference type="Proteomes" id="UP000515160"/>
    </source>
</evidence>
<accession>A0A6P8WS82</accession>
<sequence>MGKVKQPLRRSQRLRQKLVKKEESVATAAGVQVAGVATRVGKVKQPRRRRRSQRLRQKRVKKEKSVKTAVEKAADAGAQVAGVATRGAVAEPAGIVRQAAAASREADGASREAGATSREAIAPAAGGVGIPHGPVVIISVLKPRRRGQAIFAVTPSEQFNAFFGLRNEPGVNDGVLYEQQTDILTYIVDVVLSMSPSLVELSQLNSREFIRKFFRIYRFLDEFGEFFLFS</sequence>
<dbReference type="RefSeq" id="XP_051859791.1">
    <property type="nucleotide sequence ID" value="XM_052003831.1"/>
</dbReference>
<organism evidence="2 3">
    <name type="scientific">Drosophila albomicans</name>
    <name type="common">Fruit fly</name>
    <dbReference type="NCBI Taxonomy" id="7291"/>
    <lineage>
        <taxon>Eukaryota</taxon>
        <taxon>Metazoa</taxon>
        <taxon>Ecdysozoa</taxon>
        <taxon>Arthropoda</taxon>
        <taxon>Hexapoda</taxon>
        <taxon>Insecta</taxon>
        <taxon>Pterygota</taxon>
        <taxon>Neoptera</taxon>
        <taxon>Endopterygota</taxon>
        <taxon>Diptera</taxon>
        <taxon>Brachycera</taxon>
        <taxon>Muscomorpha</taxon>
        <taxon>Ephydroidea</taxon>
        <taxon>Drosophilidae</taxon>
        <taxon>Drosophila</taxon>
    </lineage>
</organism>
<evidence type="ECO:0000313" key="4">
    <source>
        <dbReference type="RefSeq" id="XP_051859791.1"/>
    </source>
</evidence>
<gene>
    <name evidence="3 4" type="primary">LOC117568509</name>
</gene>
<proteinExistence type="predicted"/>
<feature type="region of interest" description="Disordered" evidence="1">
    <location>
        <begin position="39"/>
        <end position="67"/>
    </location>
</feature>
<dbReference type="Proteomes" id="UP000515160">
    <property type="component" value="Chromosome 3"/>
</dbReference>
<dbReference type="GeneID" id="117568509"/>
<evidence type="ECO:0000256" key="1">
    <source>
        <dbReference type="SAM" id="MobiDB-lite"/>
    </source>
</evidence>